<feature type="transmembrane region" description="Helical" evidence="3">
    <location>
        <begin position="362"/>
        <end position="382"/>
    </location>
</feature>
<dbReference type="AlphaFoldDB" id="A0A524RQW9"/>
<evidence type="ECO:0000256" key="3">
    <source>
        <dbReference type="SAM" id="Phobius"/>
    </source>
</evidence>
<feature type="compositionally biased region" description="Low complexity" evidence="2">
    <location>
        <begin position="30"/>
        <end position="39"/>
    </location>
</feature>
<evidence type="ECO:0000256" key="1">
    <source>
        <dbReference type="ARBA" id="ARBA00004141"/>
    </source>
</evidence>
<dbReference type="GO" id="GO:0009579">
    <property type="term" value="C:thylakoid"/>
    <property type="evidence" value="ECO:0007669"/>
    <property type="project" value="InterPro"/>
</dbReference>
<evidence type="ECO:0000259" key="4">
    <source>
        <dbReference type="Pfam" id="PF14159"/>
    </source>
</evidence>
<protein>
    <recommendedName>
        <fullName evidence="4">Cyanobacterial aminoacyl-tRNA synthetase CAAD domain-containing protein</fullName>
    </recommendedName>
</protein>
<evidence type="ECO:0000256" key="2">
    <source>
        <dbReference type="SAM" id="MobiDB-lite"/>
    </source>
</evidence>
<dbReference type="Pfam" id="PF14159">
    <property type="entry name" value="CAAD"/>
    <property type="match status" value="1"/>
</dbReference>
<organism evidence="5 6">
    <name type="scientific">Aphanocapsa feldmannii 277cV</name>
    <dbReference type="NCBI Taxonomy" id="2507553"/>
    <lineage>
        <taxon>Bacteria</taxon>
        <taxon>Bacillati</taxon>
        <taxon>Cyanobacteriota</taxon>
        <taxon>Cyanophyceae</taxon>
        <taxon>Oscillatoriophycideae</taxon>
        <taxon>Chroococcales</taxon>
        <taxon>Microcystaceae</taxon>
        <taxon>Aphanocapsa</taxon>
    </lineage>
</organism>
<gene>
    <name evidence="5" type="ORF">ERJ67_00950</name>
</gene>
<evidence type="ECO:0000313" key="5">
    <source>
        <dbReference type="EMBL" id="TGG96305.1"/>
    </source>
</evidence>
<name>A0A524RQW9_9CHRO</name>
<dbReference type="GO" id="GO:0016020">
    <property type="term" value="C:membrane"/>
    <property type="evidence" value="ECO:0007669"/>
    <property type="project" value="UniProtKB-SubCell"/>
</dbReference>
<proteinExistence type="predicted"/>
<feature type="domain" description="Cyanobacterial aminoacyl-tRNA synthetase CAAD" evidence="4">
    <location>
        <begin position="334"/>
        <end position="405"/>
    </location>
</feature>
<keyword evidence="3" id="KW-0812">Transmembrane</keyword>
<comment type="subcellular location">
    <subcellularLocation>
        <location evidence="1">Membrane</location>
        <topology evidence="1">Multi-pass membrane protein</topology>
    </subcellularLocation>
</comment>
<comment type="caution">
    <text evidence="5">The sequence shown here is derived from an EMBL/GenBank/DDBJ whole genome shotgun (WGS) entry which is preliminary data.</text>
</comment>
<dbReference type="InterPro" id="IPR033344">
    <property type="entry name" value="CURT1"/>
</dbReference>
<reference evidence="5 6" key="1">
    <citation type="journal article" date="2019" name="mSystems">
        <title>Life at home and on the roam: Genomic adaptions reflect the dual lifestyle of an intracellular, facultative symbiont.</title>
        <authorList>
            <person name="Burgsdorf I."/>
        </authorList>
    </citation>
    <scope>NUCLEOTIDE SEQUENCE [LARGE SCALE GENOMIC DNA]</scope>
    <source>
        <strain evidence="5">277cV</strain>
    </source>
</reference>
<sequence>MEASMSNAAIDPSDNDQSASRYEATDPEETPTTSTDDNPGMIASPNPLEDEPGRGSGPMAAEDGIDADPFTLGGGAGAPAFAVSDEDEQPTRADGLAAMDVAAEPASEATAESGYDDLSAFPPEATAAEQIPTTFLEDDPEFIASSGALETRPDMGSDAMVEEPGMDADPSTSGWGGEAPDWGAEASSFPVSDEDGQRTQADGLTEMEADVEPEDVEPETEAPAEIESMPTWAAEAEEASQPVDLDRPAAAMAEPLPEPDTAAAGSTDLELEREPDLQASIPIAEAAPLSPAVAEASAGTGDTKGSSADPLDTLRKVFAGFNLGWLKNLQELLPALKVIGLAVLAGVTLKLSGGLLHTINSIPALGGLLELLGLVALVTFLYRNALRQKSRAELLQRINELRKDLLK</sequence>
<dbReference type="EMBL" id="SRMO01000021">
    <property type="protein sequence ID" value="TGG96305.1"/>
    <property type="molecule type" value="Genomic_DNA"/>
</dbReference>
<dbReference type="InterPro" id="IPR025564">
    <property type="entry name" value="CAAD_dom"/>
</dbReference>
<dbReference type="Proteomes" id="UP000317990">
    <property type="component" value="Unassembled WGS sequence"/>
</dbReference>
<dbReference type="PANTHER" id="PTHR33222:SF3">
    <property type="entry name" value="PROTEIN CURVATURE THYLAKOID 1C, CHLOROPLASTIC"/>
    <property type="match status" value="1"/>
</dbReference>
<dbReference type="PANTHER" id="PTHR33222">
    <property type="match status" value="1"/>
</dbReference>
<feature type="region of interest" description="Disordered" evidence="2">
    <location>
        <begin position="146"/>
        <end position="227"/>
    </location>
</feature>
<accession>A0A524RQW9</accession>
<feature type="region of interest" description="Disordered" evidence="2">
    <location>
        <begin position="1"/>
        <end position="92"/>
    </location>
</feature>
<feature type="compositionally biased region" description="Acidic residues" evidence="2">
    <location>
        <begin position="205"/>
        <end position="224"/>
    </location>
</feature>
<keyword evidence="3" id="KW-1133">Transmembrane helix</keyword>
<keyword evidence="3" id="KW-0472">Membrane</keyword>
<evidence type="ECO:0000313" key="6">
    <source>
        <dbReference type="Proteomes" id="UP000317990"/>
    </source>
</evidence>